<name>C0INE8_9BACT</name>
<protein>
    <submittedName>
        <fullName evidence="1">Uncharacterized protein</fullName>
    </submittedName>
</protein>
<dbReference type="AlphaFoldDB" id="C0INE8"/>
<sequence>MFFYPFNILPSPHRRPGINTINTIIKFVPPITRSPSTALPGRLLSNFYTNHHENYFSVFTLYRFTDHHIFH</sequence>
<organism evidence="1">
    <name type="scientific">uncultured bacterium BLR12</name>
    <dbReference type="NCBI Taxonomy" id="506514"/>
    <lineage>
        <taxon>Bacteria</taxon>
        <taxon>environmental samples</taxon>
    </lineage>
</organism>
<reference evidence="1" key="1">
    <citation type="journal article" date="2009" name="ISME J.">
        <title>Functional metagenomics reveals diverse beta-lactamases in a remote Alaskan soil.</title>
        <authorList>
            <person name="Allen H.K."/>
            <person name="Moe L.A."/>
            <person name="Rodbumrer J."/>
            <person name="Gaarder A."/>
            <person name="Handelsman J."/>
        </authorList>
    </citation>
    <scope>NUCLEOTIDE SEQUENCE</scope>
</reference>
<gene>
    <name evidence="1" type="ORF">AKSOIL_0219</name>
</gene>
<accession>C0INE8</accession>
<proteinExistence type="predicted"/>
<evidence type="ECO:0000313" key="1">
    <source>
        <dbReference type="EMBL" id="ACN58834.1"/>
    </source>
</evidence>
<dbReference type="EMBL" id="EU408351">
    <property type="protein sequence ID" value="ACN58834.1"/>
    <property type="molecule type" value="Genomic_DNA"/>
</dbReference>